<sequence>NDETTFWSGASFQKIVNFGLKHIVDTRASFCSNFSGVDACRL</sequence>
<evidence type="ECO:0000313" key="3">
    <source>
        <dbReference type="Proteomes" id="UP000053864"/>
    </source>
</evidence>
<reference evidence="1" key="1">
    <citation type="submission" date="2013-11" db="EMBL/GenBank/DDBJ databases">
        <title>The Genome Sequence of Phytophthora parasitica CJ02B3.</title>
        <authorList>
            <consortium name="The Broad Institute Genomics Platform"/>
            <person name="Russ C."/>
            <person name="Tyler B."/>
            <person name="Panabieres F."/>
            <person name="Shan W."/>
            <person name="Tripathy S."/>
            <person name="Grunwald N."/>
            <person name="Machado M."/>
            <person name="Johnson C.S."/>
            <person name="Arredondo F."/>
            <person name="Hong C."/>
            <person name="Coffey M."/>
            <person name="Young S.K."/>
            <person name="Zeng Q."/>
            <person name="Gargeya S."/>
            <person name="Fitzgerald M."/>
            <person name="Abouelleil A."/>
            <person name="Alvarado L."/>
            <person name="Chapman S.B."/>
            <person name="Gainer-Dewar J."/>
            <person name="Goldberg J."/>
            <person name="Griggs A."/>
            <person name="Gujja S."/>
            <person name="Hansen M."/>
            <person name="Howarth C."/>
            <person name="Imamovic A."/>
            <person name="Ireland A."/>
            <person name="Larimer J."/>
            <person name="McCowan C."/>
            <person name="Murphy C."/>
            <person name="Pearson M."/>
            <person name="Poon T.W."/>
            <person name="Priest M."/>
            <person name="Roberts A."/>
            <person name="Saif S."/>
            <person name="Shea T."/>
            <person name="Sykes S."/>
            <person name="Wortman J."/>
            <person name="Nusbaum C."/>
            <person name="Birren B."/>
        </authorList>
    </citation>
    <scope>NUCLEOTIDE SEQUENCE [LARGE SCALE GENOMIC DNA]</scope>
    <source>
        <strain evidence="1">CJ02B3</strain>
    </source>
</reference>
<dbReference type="EMBL" id="KI684348">
    <property type="protein sequence ID" value="ETK95342.1"/>
    <property type="molecule type" value="Genomic_DNA"/>
</dbReference>
<name>W2HJ85_PHYNI</name>
<evidence type="ECO:0000313" key="1">
    <source>
        <dbReference type="EMBL" id="ETK95342.1"/>
    </source>
</evidence>
<accession>W2HJ85</accession>
<dbReference type="EMBL" id="KI670822">
    <property type="protein sequence ID" value="ETL48728.1"/>
    <property type="molecule type" value="Genomic_DNA"/>
</dbReference>
<dbReference type="Proteomes" id="UP000053864">
    <property type="component" value="Unassembled WGS sequence"/>
</dbReference>
<gene>
    <name evidence="1" type="ORF">L915_01722</name>
    <name evidence="2" type="ORF">L916_01696</name>
</gene>
<dbReference type="Proteomes" id="UP000053236">
    <property type="component" value="Unassembled WGS sequence"/>
</dbReference>
<feature type="non-terminal residue" evidence="1">
    <location>
        <position position="1"/>
    </location>
</feature>
<protein>
    <submittedName>
        <fullName evidence="1">Uncharacterized protein</fullName>
    </submittedName>
</protein>
<organism evidence="1">
    <name type="scientific">Phytophthora nicotianae</name>
    <name type="common">Potato buckeye rot agent</name>
    <name type="synonym">Phytophthora parasitica</name>
    <dbReference type="NCBI Taxonomy" id="4792"/>
    <lineage>
        <taxon>Eukaryota</taxon>
        <taxon>Sar</taxon>
        <taxon>Stramenopiles</taxon>
        <taxon>Oomycota</taxon>
        <taxon>Peronosporomycetes</taxon>
        <taxon>Peronosporales</taxon>
        <taxon>Peronosporaceae</taxon>
        <taxon>Phytophthora</taxon>
    </lineage>
</organism>
<dbReference type="AlphaFoldDB" id="W2HJ85"/>
<reference evidence="2 3" key="2">
    <citation type="submission" date="2013-11" db="EMBL/GenBank/DDBJ databases">
        <title>The Genome Sequence of Phytophthora parasitica CJ05E6.</title>
        <authorList>
            <consortium name="The Broad Institute Genomics Platform"/>
            <person name="Russ C."/>
            <person name="Tyler B."/>
            <person name="Panabieres F."/>
            <person name="Shan W."/>
            <person name="Tripathy S."/>
            <person name="Grunwald N."/>
            <person name="Machado M."/>
            <person name="Johnson C.S."/>
            <person name="Arredondo F."/>
            <person name="Hong C."/>
            <person name="Coffey M."/>
            <person name="Young S.K."/>
            <person name="Zeng Q."/>
            <person name="Gargeya S."/>
            <person name="Fitzgerald M."/>
            <person name="Abouelleil A."/>
            <person name="Alvarado L."/>
            <person name="Chapman S.B."/>
            <person name="Gainer-Dewar J."/>
            <person name="Goldberg J."/>
            <person name="Griggs A."/>
            <person name="Gujja S."/>
            <person name="Hansen M."/>
            <person name="Howarth C."/>
            <person name="Imamovic A."/>
            <person name="Ireland A."/>
            <person name="Larimer J."/>
            <person name="McCowan C."/>
            <person name="Murphy C."/>
            <person name="Pearson M."/>
            <person name="Poon T.W."/>
            <person name="Priest M."/>
            <person name="Roberts A."/>
            <person name="Saif S."/>
            <person name="Shea T."/>
            <person name="Sykes S."/>
            <person name="Wortman J."/>
            <person name="Nusbaum C."/>
            <person name="Birren B."/>
        </authorList>
    </citation>
    <scope>NUCLEOTIDE SEQUENCE [LARGE SCALE GENOMIC DNA]</scope>
    <source>
        <strain evidence="2 3">CJ05E6</strain>
    </source>
</reference>
<proteinExistence type="predicted"/>
<evidence type="ECO:0000313" key="2">
    <source>
        <dbReference type="EMBL" id="ETL48728.1"/>
    </source>
</evidence>